<reference evidence="2 3" key="1">
    <citation type="submission" date="2021-06" db="EMBL/GenBank/DDBJ databases">
        <title>Differences between aerobic and microaerobic xylene degrading microbial communities.</title>
        <authorList>
            <person name="Banerjee S."/>
            <person name="Tancsics A."/>
        </authorList>
    </citation>
    <scope>NUCLEOTIDE SEQUENCE [LARGE SCALE GENOMIC DNA]</scope>
    <source>
        <strain evidence="2 3">MAP12</strain>
    </source>
</reference>
<feature type="chain" id="PRO_5045954201" evidence="1">
    <location>
        <begin position="20"/>
        <end position="133"/>
    </location>
</feature>
<protein>
    <submittedName>
        <fullName evidence="2">DUF1176 domain-containing protein</fullName>
    </submittedName>
</protein>
<keyword evidence="1" id="KW-0732">Signal</keyword>
<evidence type="ECO:0000313" key="2">
    <source>
        <dbReference type="EMBL" id="MBV2132078.1"/>
    </source>
</evidence>
<dbReference type="EMBL" id="JAHRGL010000012">
    <property type="protein sequence ID" value="MBV2132078.1"/>
    <property type="molecule type" value="Genomic_DNA"/>
</dbReference>
<organism evidence="2 3">
    <name type="scientific">Geopseudomonas aromaticivorans</name>
    <dbReference type="NCBI Taxonomy" id="2849492"/>
    <lineage>
        <taxon>Bacteria</taxon>
        <taxon>Pseudomonadati</taxon>
        <taxon>Pseudomonadota</taxon>
        <taxon>Gammaproteobacteria</taxon>
        <taxon>Pseudomonadales</taxon>
        <taxon>Pseudomonadaceae</taxon>
        <taxon>Geopseudomonas</taxon>
    </lineage>
</organism>
<keyword evidence="3" id="KW-1185">Reference proteome</keyword>
<evidence type="ECO:0000313" key="3">
    <source>
        <dbReference type="Proteomes" id="UP000813068"/>
    </source>
</evidence>
<dbReference type="Proteomes" id="UP000813068">
    <property type="component" value="Unassembled WGS sequence"/>
</dbReference>
<proteinExistence type="predicted"/>
<name>A0ABS6MTD3_9GAMM</name>
<dbReference type="InterPro" id="IPR009560">
    <property type="entry name" value="DUF1176"/>
</dbReference>
<dbReference type="Pfam" id="PF06674">
    <property type="entry name" value="DUF1176"/>
    <property type="match status" value="1"/>
</dbReference>
<gene>
    <name evidence="2" type="ORF">KRX52_04615</name>
</gene>
<feature type="signal peptide" evidence="1">
    <location>
        <begin position="1"/>
        <end position="19"/>
    </location>
</feature>
<sequence>MTRPTLPLILALLPATLWAQETTPAGVGFTHHNWQLACDNTRTCRAAGYQSDDDQLPVSVLLTRKAGPQQPVTGQVKLGYFVDYSALEQLPAEFRLAMSINRCGLDVTRWNSLGSRRTTSSESMFPRKHHGSC</sequence>
<comment type="caution">
    <text evidence="2">The sequence shown here is derived from an EMBL/GenBank/DDBJ whole genome shotgun (WGS) entry which is preliminary data.</text>
</comment>
<accession>A0ABS6MTD3</accession>
<dbReference type="RefSeq" id="WP_217679991.1">
    <property type="nucleotide sequence ID" value="NZ_JAHRGL010000012.1"/>
</dbReference>
<evidence type="ECO:0000256" key="1">
    <source>
        <dbReference type="SAM" id="SignalP"/>
    </source>
</evidence>